<proteinExistence type="predicted"/>
<dbReference type="AlphaFoldDB" id="A0A7H8TK36"/>
<sequence length="81" mass="8852">MRRDVYDELRARLHEAAEGHEPGRERILARIERGMADGSGQNRTGRRATRPPARSWVRVVTATVAVVGVLVLGGYAVTSAV</sequence>
<organism evidence="3 4">
    <name type="scientific">Streptomyces chartreusis</name>
    <dbReference type="NCBI Taxonomy" id="1969"/>
    <lineage>
        <taxon>Bacteria</taxon>
        <taxon>Bacillati</taxon>
        <taxon>Actinomycetota</taxon>
        <taxon>Actinomycetes</taxon>
        <taxon>Kitasatosporales</taxon>
        <taxon>Streptomycetaceae</taxon>
        <taxon>Streptomyces</taxon>
    </lineage>
</organism>
<evidence type="ECO:0000256" key="2">
    <source>
        <dbReference type="SAM" id="Phobius"/>
    </source>
</evidence>
<protein>
    <recommendedName>
        <fullName evidence="5">DUF3040 domain-containing protein</fullName>
    </recommendedName>
</protein>
<name>A0A7H8TK36_STRCX</name>
<evidence type="ECO:0000256" key="1">
    <source>
        <dbReference type="SAM" id="MobiDB-lite"/>
    </source>
</evidence>
<keyword evidence="2" id="KW-0812">Transmembrane</keyword>
<evidence type="ECO:0000313" key="3">
    <source>
        <dbReference type="EMBL" id="QKZ23418.1"/>
    </source>
</evidence>
<dbReference type="Proteomes" id="UP000509418">
    <property type="component" value="Chromosome"/>
</dbReference>
<dbReference type="RefSeq" id="WP_176578168.1">
    <property type="nucleotide sequence ID" value="NZ_CBDRGH010000061.1"/>
</dbReference>
<evidence type="ECO:0000313" key="4">
    <source>
        <dbReference type="Proteomes" id="UP000509418"/>
    </source>
</evidence>
<accession>A0A7H8TK36</accession>
<feature type="transmembrane region" description="Helical" evidence="2">
    <location>
        <begin position="56"/>
        <end position="77"/>
    </location>
</feature>
<evidence type="ECO:0008006" key="5">
    <source>
        <dbReference type="Google" id="ProtNLM"/>
    </source>
</evidence>
<feature type="region of interest" description="Disordered" evidence="1">
    <location>
        <begin position="33"/>
        <end position="52"/>
    </location>
</feature>
<keyword evidence="2" id="KW-0472">Membrane</keyword>
<keyword evidence="2" id="KW-1133">Transmembrane helix</keyword>
<keyword evidence="4" id="KW-1185">Reference proteome</keyword>
<dbReference type="EMBL" id="CP056041">
    <property type="protein sequence ID" value="QKZ23418.1"/>
    <property type="molecule type" value="Genomic_DNA"/>
</dbReference>
<gene>
    <name evidence="3" type="ORF">HUT05_42300</name>
</gene>
<reference evidence="3 4" key="1">
    <citation type="submission" date="2020-06" db="EMBL/GenBank/DDBJ databases">
        <title>Genome mining for natural products.</title>
        <authorList>
            <person name="Zhang B."/>
            <person name="Shi J."/>
            <person name="Ge H."/>
        </authorList>
    </citation>
    <scope>NUCLEOTIDE SEQUENCE [LARGE SCALE GENOMIC DNA]</scope>
    <source>
        <strain evidence="3 4">NA02069</strain>
    </source>
</reference>